<feature type="non-terminal residue" evidence="2">
    <location>
        <position position="1"/>
    </location>
</feature>
<dbReference type="InterPro" id="IPR011205">
    <property type="entry name" value="UCP015417_vWA"/>
</dbReference>
<evidence type="ECO:0000259" key="1">
    <source>
        <dbReference type="Pfam" id="PF11443"/>
    </source>
</evidence>
<protein>
    <submittedName>
        <fullName evidence="2">Plant/T31B5-30 protein</fullName>
    </submittedName>
</protein>
<keyword evidence="3" id="KW-1185">Reference proteome</keyword>
<sequence>LLGPPEIYTLKSTTTAVAASTQTTVTETTAAATNNAFLDQMVANFNSLRTTRIPPMGLTENMSPTFLSTGNPCLDFFFHVVPNTPSETLVERLQLAWSQNPLTTLKLVCNLRGVRGTGKSD</sequence>
<accession>A0A392RT71</accession>
<feature type="non-terminal residue" evidence="2">
    <location>
        <position position="121"/>
    </location>
</feature>
<comment type="caution">
    <text evidence="2">The sequence shown here is derived from an EMBL/GenBank/DDBJ whole genome shotgun (WGS) entry which is preliminary data.</text>
</comment>
<dbReference type="PANTHER" id="PTHR31373:SF17">
    <property type="entry name" value="OS06G0652100 PROTEIN"/>
    <property type="match status" value="1"/>
</dbReference>
<organism evidence="2 3">
    <name type="scientific">Trifolium medium</name>
    <dbReference type="NCBI Taxonomy" id="97028"/>
    <lineage>
        <taxon>Eukaryota</taxon>
        <taxon>Viridiplantae</taxon>
        <taxon>Streptophyta</taxon>
        <taxon>Embryophyta</taxon>
        <taxon>Tracheophyta</taxon>
        <taxon>Spermatophyta</taxon>
        <taxon>Magnoliopsida</taxon>
        <taxon>eudicotyledons</taxon>
        <taxon>Gunneridae</taxon>
        <taxon>Pentapetalae</taxon>
        <taxon>rosids</taxon>
        <taxon>fabids</taxon>
        <taxon>Fabales</taxon>
        <taxon>Fabaceae</taxon>
        <taxon>Papilionoideae</taxon>
        <taxon>50 kb inversion clade</taxon>
        <taxon>NPAAA clade</taxon>
        <taxon>Hologalegina</taxon>
        <taxon>IRL clade</taxon>
        <taxon>Trifolieae</taxon>
        <taxon>Trifolium</taxon>
    </lineage>
</organism>
<dbReference type="InterPro" id="IPR058580">
    <property type="entry name" value="DUF2828"/>
</dbReference>
<evidence type="ECO:0000313" key="3">
    <source>
        <dbReference type="Proteomes" id="UP000265520"/>
    </source>
</evidence>
<reference evidence="2 3" key="1">
    <citation type="journal article" date="2018" name="Front. Plant Sci.">
        <title>Red Clover (Trifolium pratense) and Zigzag Clover (T. medium) - A Picture of Genomic Similarities and Differences.</title>
        <authorList>
            <person name="Dluhosova J."/>
            <person name="Istvanek J."/>
            <person name="Nedelnik J."/>
            <person name="Repkova J."/>
        </authorList>
    </citation>
    <scope>NUCLEOTIDE SEQUENCE [LARGE SCALE GENOMIC DNA]</scope>
    <source>
        <strain evidence="3">cv. 10/8</strain>
        <tissue evidence="2">Leaf</tissue>
    </source>
</reference>
<dbReference type="EMBL" id="LXQA010271865">
    <property type="protein sequence ID" value="MCI39793.1"/>
    <property type="molecule type" value="Genomic_DNA"/>
</dbReference>
<evidence type="ECO:0000313" key="2">
    <source>
        <dbReference type="EMBL" id="MCI39793.1"/>
    </source>
</evidence>
<dbReference type="PANTHER" id="PTHR31373">
    <property type="entry name" value="OS06G0652100 PROTEIN"/>
    <property type="match status" value="1"/>
</dbReference>
<dbReference type="AlphaFoldDB" id="A0A392RT71"/>
<feature type="domain" description="DUF2828" evidence="1">
    <location>
        <begin position="59"/>
        <end position="121"/>
    </location>
</feature>
<proteinExistence type="predicted"/>
<dbReference type="Proteomes" id="UP000265520">
    <property type="component" value="Unassembled WGS sequence"/>
</dbReference>
<name>A0A392RT71_9FABA</name>
<dbReference type="Pfam" id="PF11443">
    <property type="entry name" value="DUF2828"/>
    <property type="match status" value="1"/>
</dbReference>